<dbReference type="Pfam" id="PF03793">
    <property type="entry name" value="PASTA"/>
    <property type="match status" value="1"/>
</dbReference>
<dbReference type="Gene3D" id="3.40.710.10">
    <property type="entry name" value="DD-peptidase/beta-lactamase superfamily"/>
    <property type="match status" value="1"/>
</dbReference>
<dbReference type="Proteomes" id="UP000655830">
    <property type="component" value="Unassembled WGS sequence"/>
</dbReference>
<dbReference type="Pfam" id="PF00905">
    <property type="entry name" value="Transpeptidase"/>
    <property type="match status" value="1"/>
</dbReference>
<dbReference type="GO" id="GO:0005886">
    <property type="term" value="C:plasma membrane"/>
    <property type="evidence" value="ECO:0007669"/>
    <property type="project" value="TreeGrafter"/>
</dbReference>
<dbReference type="SUPFAM" id="SSF54184">
    <property type="entry name" value="Penicillin-binding protein 2x (pbp-2x), c-terminal domain"/>
    <property type="match status" value="1"/>
</dbReference>
<keyword evidence="6" id="KW-1185">Reference proteome</keyword>
<dbReference type="InterPro" id="IPR001460">
    <property type="entry name" value="PCN-bd_Tpept"/>
</dbReference>
<dbReference type="InterPro" id="IPR005543">
    <property type="entry name" value="PASTA_dom"/>
</dbReference>
<evidence type="ECO:0000256" key="3">
    <source>
        <dbReference type="ARBA" id="ARBA00023136"/>
    </source>
</evidence>
<dbReference type="Gene3D" id="3.30.450.330">
    <property type="match status" value="1"/>
</dbReference>
<dbReference type="PANTHER" id="PTHR30627">
    <property type="entry name" value="PEPTIDOGLYCAN D,D-TRANSPEPTIDASE"/>
    <property type="match status" value="1"/>
</dbReference>
<gene>
    <name evidence="5" type="ORF">H8718_12260</name>
</gene>
<comment type="similarity">
    <text evidence="2">Belongs to the transpeptidase family.</text>
</comment>
<evidence type="ECO:0000313" key="6">
    <source>
        <dbReference type="Proteomes" id="UP000655830"/>
    </source>
</evidence>
<evidence type="ECO:0000256" key="2">
    <source>
        <dbReference type="ARBA" id="ARBA00007171"/>
    </source>
</evidence>
<dbReference type="Gene3D" id="3.90.1310.10">
    <property type="entry name" value="Penicillin-binding protein 2a (Domain 2)"/>
    <property type="match status" value="1"/>
</dbReference>
<dbReference type="GO" id="GO:0071555">
    <property type="term" value="P:cell wall organization"/>
    <property type="evidence" value="ECO:0007669"/>
    <property type="project" value="TreeGrafter"/>
</dbReference>
<organism evidence="5 6">
    <name type="scientific">Zhenhengia yiwuensis</name>
    <dbReference type="NCBI Taxonomy" id="2763666"/>
    <lineage>
        <taxon>Bacteria</taxon>
        <taxon>Bacillati</taxon>
        <taxon>Bacillota</taxon>
        <taxon>Clostridia</taxon>
        <taxon>Lachnospirales</taxon>
        <taxon>Lachnospiraceae</taxon>
        <taxon>Zhenhengia</taxon>
    </lineage>
</organism>
<evidence type="ECO:0000313" key="5">
    <source>
        <dbReference type="EMBL" id="MBC8580300.1"/>
    </source>
</evidence>
<dbReference type="SUPFAM" id="SSF56601">
    <property type="entry name" value="beta-lactamase/transpeptidase-like"/>
    <property type="match status" value="1"/>
</dbReference>
<feature type="domain" description="PASTA" evidence="4">
    <location>
        <begin position="572"/>
        <end position="631"/>
    </location>
</feature>
<dbReference type="InterPro" id="IPR050515">
    <property type="entry name" value="Beta-lactam/transpept"/>
</dbReference>
<keyword evidence="3" id="KW-0472">Membrane</keyword>
<evidence type="ECO:0000256" key="1">
    <source>
        <dbReference type="ARBA" id="ARBA00004370"/>
    </source>
</evidence>
<name>A0A926EJS3_9FIRM</name>
<dbReference type="CDD" id="cd06576">
    <property type="entry name" value="PASTA_Pbp2x-like_1"/>
    <property type="match status" value="1"/>
</dbReference>
<dbReference type="InterPro" id="IPR012338">
    <property type="entry name" value="Beta-lactam/transpept-like"/>
</dbReference>
<dbReference type="Pfam" id="PF03717">
    <property type="entry name" value="PBP_dimer"/>
    <property type="match status" value="1"/>
</dbReference>
<dbReference type="AlphaFoldDB" id="A0A926EJS3"/>
<accession>A0A926EJS3</accession>
<dbReference type="InterPro" id="IPR005311">
    <property type="entry name" value="PBP_dimer"/>
</dbReference>
<proteinExistence type="inferred from homology"/>
<comment type="subcellular location">
    <subcellularLocation>
        <location evidence="1">Membrane</location>
    </subcellularLocation>
</comment>
<dbReference type="SUPFAM" id="SSF56519">
    <property type="entry name" value="Penicillin binding protein dimerisation domain"/>
    <property type="match status" value="1"/>
</dbReference>
<protein>
    <submittedName>
        <fullName evidence="5">PASTA domain-containing protein</fullName>
    </submittedName>
</protein>
<dbReference type="GO" id="GO:0008658">
    <property type="term" value="F:penicillin binding"/>
    <property type="evidence" value="ECO:0007669"/>
    <property type="project" value="InterPro"/>
</dbReference>
<dbReference type="PROSITE" id="PS51178">
    <property type="entry name" value="PASTA"/>
    <property type="match status" value="1"/>
</dbReference>
<dbReference type="PANTHER" id="PTHR30627:SF1">
    <property type="entry name" value="PEPTIDOGLYCAN D,D-TRANSPEPTIDASE FTSI"/>
    <property type="match status" value="1"/>
</dbReference>
<dbReference type="SMART" id="SM00740">
    <property type="entry name" value="PASTA"/>
    <property type="match status" value="1"/>
</dbReference>
<dbReference type="RefSeq" id="WP_249333182.1">
    <property type="nucleotide sequence ID" value="NZ_JACRSY010000019.1"/>
</dbReference>
<dbReference type="EMBL" id="JACRSY010000019">
    <property type="protein sequence ID" value="MBC8580300.1"/>
    <property type="molecule type" value="Genomic_DNA"/>
</dbReference>
<comment type="caution">
    <text evidence="5">The sequence shown here is derived from an EMBL/GenBank/DDBJ whole genome shotgun (WGS) entry which is preliminary data.</text>
</comment>
<dbReference type="InterPro" id="IPR036138">
    <property type="entry name" value="PBP_dimer_sf"/>
</dbReference>
<evidence type="ECO:0000259" key="4">
    <source>
        <dbReference type="PROSITE" id="PS51178"/>
    </source>
</evidence>
<sequence length="631" mass="69948">MFAVMTIVMIIRLGYVQIVMGSFLQGKALEQHTRDRLISPTRGTIYDRNGEIIAKSASVSTIGVVHAQVTDPAMISKILAEKLEMSYEDVYKKVTKRVAFERIKTKVDKEVADEIRNMNLPGVKVDEDSKRYYPYNELAAQVIGFVGKDNQGIVGLEVQYDSYLKGTPGKILMETNGRGERRTEEAEVRIDPQNGSHLVTTLDVTLQQYAQQAIDKIVEEKQASRGTIILMNPQNGEIYAMANAPTFNLNEPFTINNPELEAAWYTFTNKEQQDYLNQMWRNFTINDTYEPGSTFKVFTSAMGLESGVITPESEFNCGGSRVVAGRTIKCWRSPRSHGHQTFVQGVQNSCNPVFMDVAERLGAKQFYDYMIKFKFNSKTGIDLPGEATGILHAEKNIGPVELATMSFGQSFQITPIQLLTSASAMINGGHVITPHLGKEIVDDNGESLQVFEYPQGEQLISTKTSEQLKTILESVVSEGTGSKTYIPGYRIGGKTATSQKLPRGSGKYIASFMAFAPAENPQVIGLVLIDEPKGTYYGGAVAGPVMKEIMSNTLPYLGIEPVYTEKEKELEEVQTIIVPDFNTLSIKEAKNLAHENGVTVEIKGEGNSVVRQFPIAKEIINKNSKIILYTE</sequence>
<reference evidence="5" key="1">
    <citation type="submission" date="2020-08" db="EMBL/GenBank/DDBJ databases">
        <title>Genome public.</title>
        <authorList>
            <person name="Liu C."/>
            <person name="Sun Q."/>
        </authorList>
    </citation>
    <scope>NUCLEOTIDE SEQUENCE</scope>
    <source>
        <strain evidence="5">NSJ-12</strain>
    </source>
</reference>